<evidence type="ECO:0000313" key="2">
    <source>
        <dbReference type="Proteomes" id="UP000748025"/>
    </source>
</evidence>
<accession>A0A9P7T138</accession>
<comment type="caution">
    <text evidence="1">The sequence shown here is derived from an EMBL/GenBank/DDBJ whole genome shotgun (WGS) entry which is preliminary data.</text>
</comment>
<keyword evidence="2" id="KW-1185">Reference proteome</keyword>
<name>A0A9P7T138_9HYPO</name>
<dbReference type="EMBL" id="SRPW01000058">
    <property type="protein sequence ID" value="KAG6018176.1"/>
    <property type="molecule type" value="Genomic_DNA"/>
</dbReference>
<organism evidence="1 2">
    <name type="scientific">Claviceps pusilla</name>
    <dbReference type="NCBI Taxonomy" id="123648"/>
    <lineage>
        <taxon>Eukaryota</taxon>
        <taxon>Fungi</taxon>
        <taxon>Dikarya</taxon>
        <taxon>Ascomycota</taxon>
        <taxon>Pezizomycotina</taxon>
        <taxon>Sordariomycetes</taxon>
        <taxon>Hypocreomycetidae</taxon>
        <taxon>Hypocreales</taxon>
        <taxon>Clavicipitaceae</taxon>
        <taxon>Claviceps</taxon>
    </lineage>
</organism>
<dbReference type="Proteomes" id="UP000748025">
    <property type="component" value="Unassembled WGS sequence"/>
</dbReference>
<protein>
    <submittedName>
        <fullName evidence="1">Uncharacterized protein</fullName>
    </submittedName>
</protein>
<proteinExistence type="predicted"/>
<evidence type="ECO:0000313" key="1">
    <source>
        <dbReference type="EMBL" id="KAG6018176.1"/>
    </source>
</evidence>
<dbReference type="AlphaFoldDB" id="A0A9P7T138"/>
<reference evidence="1" key="1">
    <citation type="journal article" date="2020" name="bioRxiv">
        <title>Whole genome comparisons of ergot fungi reveals the divergence and evolution of species within the genus Claviceps are the result of varying mechanisms driving genome evolution and host range expansion.</title>
        <authorList>
            <person name="Wyka S.A."/>
            <person name="Mondo S.J."/>
            <person name="Liu M."/>
            <person name="Dettman J."/>
            <person name="Nalam V."/>
            <person name="Broders K.D."/>
        </authorList>
    </citation>
    <scope>NUCLEOTIDE SEQUENCE</scope>
    <source>
        <strain evidence="1">CCC 602</strain>
    </source>
</reference>
<gene>
    <name evidence="1" type="ORF">E4U43_007259</name>
</gene>
<sequence length="71" mass="8038">MDQVAVEARLQDVLDVRQCIEVEGEQTFSETMSDTISDSAWKEESHDALAVSSRMRLLGGERQEAKERDSH</sequence>